<feature type="compositionally biased region" description="Polar residues" evidence="1">
    <location>
        <begin position="296"/>
        <end position="319"/>
    </location>
</feature>
<evidence type="ECO:0000259" key="2">
    <source>
        <dbReference type="Pfam" id="PF16558"/>
    </source>
</evidence>
<accession>A0AA38RK20</accession>
<organism evidence="3 4">
    <name type="scientific">Pleurostoma richardsiae</name>
    <dbReference type="NCBI Taxonomy" id="41990"/>
    <lineage>
        <taxon>Eukaryota</taxon>
        <taxon>Fungi</taxon>
        <taxon>Dikarya</taxon>
        <taxon>Ascomycota</taxon>
        <taxon>Pezizomycotina</taxon>
        <taxon>Sordariomycetes</taxon>
        <taxon>Sordariomycetidae</taxon>
        <taxon>Calosphaeriales</taxon>
        <taxon>Pleurostomataceae</taxon>
        <taxon>Pleurostoma</taxon>
    </lineage>
</organism>
<dbReference type="EMBL" id="JANBVO010000006">
    <property type="protein sequence ID" value="KAJ9151181.1"/>
    <property type="molecule type" value="Genomic_DNA"/>
</dbReference>
<proteinExistence type="predicted"/>
<feature type="region of interest" description="Disordered" evidence="1">
    <location>
        <begin position="279"/>
        <end position="340"/>
    </location>
</feature>
<name>A0AA38RK20_9PEZI</name>
<reference evidence="3" key="1">
    <citation type="submission" date="2022-07" db="EMBL/GenBank/DDBJ databases">
        <title>Fungi with potential for degradation of polypropylene.</title>
        <authorList>
            <person name="Gostincar C."/>
        </authorList>
    </citation>
    <scope>NUCLEOTIDE SEQUENCE</scope>
    <source>
        <strain evidence="3">EXF-13308</strain>
    </source>
</reference>
<feature type="compositionally biased region" description="Polar residues" evidence="1">
    <location>
        <begin position="166"/>
        <end position="177"/>
    </location>
</feature>
<keyword evidence="3" id="KW-0436">Ligase</keyword>
<comment type="caution">
    <text evidence="3">The sequence shown here is derived from an EMBL/GenBank/DDBJ whole genome shotgun (WGS) entry which is preliminary data.</text>
</comment>
<dbReference type="InterPro" id="IPR032353">
    <property type="entry name" value="AZUL"/>
</dbReference>
<dbReference type="GO" id="GO:0016874">
    <property type="term" value="F:ligase activity"/>
    <property type="evidence" value="ECO:0007669"/>
    <property type="project" value="UniProtKB-KW"/>
</dbReference>
<dbReference type="Proteomes" id="UP001174694">
    <property type="component" value="Unassembled WGS sequence"/>
</dbReference>
<evidence type="ECO:0000256" key="1">
    <source>
        <dbReference type="SAM" id="MobiDB-lite"/>
    </source>
</evidence>
<feature type="domain" description="Ubiquitin-protein ligase E3A N-terminal zinc-binding" evidence="2">
    <location>
        <begin position="72"/>
        <end position="136"/>
    </location>
</feature>
<dbReference type="InterPro" id="IPR042556">
    <property type="entry name" value="AZUL_sf"/>
</dbReference>
<protein>
    <submittedName>
        <fullName evidence="3">Ubiquitin-protein ligase E3A</fullName>
    </submittedName>
</protein>
<gene>
    <name evidence="3" type="ORF">NKR23_g3163</name>
</gene>
<feature type="region of interest" description="Disordered" evidence="1">
    <location>
        <begin position="164"/>
        <end position="204"/>
    </location>
</feature>
<keyword evidence="4" id="KW-1185">Reference proteome</keyword>
<dbReference type="AlphaFoldDB" id="A0AA38RK20"/>
<dbReference type="Pfam" id="PF16558">
    <property type="entry name" value="AZUL"/>
    <property type="match status" value="1"/>
</dbReference>
<sequence length="340" mass="37582">MTGDVIRPARPADGGDHGHLDVDDLLLAGLWEDAPFARLPWDAPTELSEFVEDIENPKRVYAIHRASRRHNFQLLVEKYIVQLREGCGNSYCTTPTCFSCRKRIVGRVPIRRYNTTSARVLAVYMASQDNPESGLCPTLASPKGPPAALDALIFSPKHIPHHWDGRQTSNLRGQNGSVRGGSFKDRQNAEMGKTRSGRLHREKIDVSVAVKSEANRQLIDEESEDNTPKFTVREKPVGKDYRSFAANMFGTVAFKMLEWLTPNSIEDMSRRAHELQGDLAVEEGPDSPRSSKKTSETVQESPISPLSTPSHENGTSVDNNGVAPGDLDARAKRSTRGPAT</sequence>
<evidence type="ECO:0000313" key="3">
    <source>
        <dbReference type="EMBL" id="KAJ9151181.1"/>
    </source>
</evidence>
<evidence type="ECO:0000313" key="4">
    <source>
        <dbReference type="Proteomes" id="UP001174694"/>
    </source>
</evidence>
<dbReference type="Gene3D" id="6.10.130.10">
    <property type="entry name" value="Ubiquitin-protein ligase E3A, N-terminal zinc-binding domain (AZUL)"/>
    <property type="match status" value="1"/>
</dbReference>